<name>A0A177C2D0_9PLEO</name>
<sequence length="287" mass="31865">MAVNVGFPADGAENQGWKLYLTSLIMVLCAGLFVIARVLTRVRIFGLKADDYAIIASLTFSIFLSIAIQLAVVHGYGKHVRDLSKPELRTCLKFFWLAQTPYKIVVCLNKTSVILLYMRIFIGHRFRLLCSCALAIVIGSGIATVFATIFQCVPLERSWNKTVEGKCIDSSAFWIANAVINISTDVIVLALPVHEVIKLQLRLRERIMLHSVFLLGGFVTVTSILRVTAVANSVHNHKDQTWEFIRRGVWTLIEANLGIICACLIVLRQPLARLCSKVFGATKTGTS</sequence>
<dbReference type="EMBL" id="KV441557">
    <property type="protein sequence ID" value="OAG01803.1"/>
    <property type="molecule type" value="Genomic_DNA"/>
</dbReference>
<dbReference type="InterPro" id="IPR052337">
    <property type="entry name" value="SAT4-like"/>
</dbReference>
<feature type="transmembrane region" description="Helical" evidence="6">
    <location>
        <begin position="20"/>
        <end position="40"/>
    </location>
</feature>
<dbReference type="Proteomes" id="UP000077069">
    <property type="component" value="Unassembled WGS sequence"/>
</dbReference>
<feature type="non-terminal residue" evidence="8">
    <location>
        <position position="287"/>
    </location>
</feature>
<dbReference type="OrthoDB" id="5278984at2759"/>
<evidence type="ECO:0000313" key="9">
    <source>
        <dbReference type="Proteomes" id="UP000077069"/>
    </source>
</evidence>
<evidence type="ECO:0000256" key="1">
    <source>
        <dbReference type="ARBA" id="ARBA00004141"/>
    </source>
</evidence>
<comment type="similarity">
    <text evidence="5">Belongs to the SAT4 family.</text>
</comment>
<dbReference type="AlphaFoldDB" id="A0A177C2D0"/>
<evidence type="ECO:0000256" key="2">
    <source>
        <dbReference type="ARBA" id="ARBA00022692"/>
    </source>
</evidence>
<dbReference type="PANTHER" id="PTHR33048">
    <property type="entry name" value="PTH11-LIKE INTEGRAL MEMBRANE PROTEIN (AFU_ORTHOLOGUE AFUA_5G11245)"/>
    <property type="match status" value="1"/>
</dbReference>
<feature type="transmembrane region" description="Helical" evidence="6">
    <location>
        <begin position="52"/>
        <end position="74"/>
    </location>
</feature>
<dbReference type="GO" id="GO:0016020">
    <property type="term" value="C:membrane"/>
    <property type="evidence" value="ECO:0007669"/>
    <property type="project" value="UniProtKB-SubCell"/>
</dbReference>
<reference evidence="8 9" key="1">
    <citation type="submission" date="2016-05" db="EMBL/GenBank/DDBJ databases">
        <title>Comparative analysis of secretome profiles of manganese(II)-oxidizing ascomycete fungi.</title>
        <authorList>
            <consortium name="DOE Joint Genome Institute"/>
            <person name="Zeiner C.A."/>
            <person name="Purvine S.O."/>
            <person name="Zink E.M."/>
            <person name="Wu S."/>
            <person name="Pasa-Tolic L."/>
            <person name="Chaput D.L."/>
            <person name="Haridas S."/>
            <person name="Grigoriev I.V."/>
            <person name="Santelli C.M."/>
            <person name="Hansel C.M."/>
        </authorList>
    </citation>
    <scope>NUCLEOTIDE SEQUENCE [LARGE SCALE GENOMIC DNA]</scope>
    <source>
        <strain evidence="8 9">AP3s5-JAC2a</strain>
    </source>
</reference>
<feature type="transmembrane region" description="Helical" evidence="6">
    <location>
        <begin position="94"/>
        <end position="116"/>
    </location>
</feature>
<dbReference type="RefSeq" id="XP_018032168.1">
    <property type="nucleotide sequence ID" value="XM_018173532.1"/>
</dbReference>
<protein>
    <recommendedName>
        <fullName evidence="7">Rhodopsin domain-containing protein</fullName>
    </recommendedName>
</protein>
<feature type="transmembrane region" description="Helical" evidence="6">
    <location>
        <begin position="212"/>
        <end position="229"/>
    </location>
</feature>
<feature type="transmembrane region" description="Helical" evidence="6">
    <location>
        <begin position="128"/>
        <end position="151"/>
    </location>
</feature>
<dbReference type="Pfam" id="PF20684">
    <property type="entry name" value="Fung_rhodopsin"/>
    <property type="match status" value="1"/>
</dbReference>
<evidence type="ECO:0000256" key="3">
    <source>
        <dbReference type="ARBA" id="ARBA00022989"/>
    </source>
</evidence>
<keyword evidence="2 6" id="KW-0812">Transmembrane</keyword>
<feature type="transmembrane region" description="Helical" evidence="6">
    <location>
        <begin position="249"/>
        <end position="267"/>
    </location>
</feature>
<feature type="domain" description="Rhodopsin" evidence="7">
    <location>
        <begin position="36"/>
        <end position="273"/>
    </location>
</feature>
<evidence type="ECO:0000256" key="4">
    <source>
        <dbReference type="ARBA" id="ARBA00023136"/>
    </source>
</evidence>
<evidence type="ECO:0000313" key="8">
    <source>
        <dbReference type="EMBL" id="OAG01803.1"/>
    </source>
</evidence>
<evidence type="ECO:0000259" key="7">
    <source>
        <dbReference type="Pfam" id="PF20684"/>
    </source>
</evidence>
<dbReference type="InterPro" id="IPR049326">
    <property type="entry name" value="Rhodopsin_dom_fungi"/>
</dbReference>
<keyword evidence="9" id="KW-1185">Reference proteome</keyword>
<comment type="subcellular location">
    <subcellularLocation>
        <location evidence="1">Membrane</location>
        <topology evidence="1">Multi-pass membrane protein</topology>
    </subcellularLocation>
</comment>
<accession>A0A177C2D0</accession>
<dbReference type="STRING" id="1460663.A0A177C2D0"/>
<evidence type="ECO:0000256" key="5">
    <source>
        <dbReference type="ARBA" id="ARBA00038359"/>
    </source>
</evidence>
<organism evidence="8 9">
    <name type="scientific">Paraphaeosphaeria sporulosa</name>
    <dbReference type="NCBI Taxonomy" id="1460663"/>
    <lineage>
        <taxon>Eukaryota</taxon>
        <taxon>Fungi</taxon>
        <taxon>Dikarya</taxon>
        <taxon>Ascomycota</taxon>
        <taxon>Pezizomycotina</taxon>
        <taxon>Dothideomycetes</taxon>
        <taxon>Pleosporomycetidae</taxon>
        <taxon>Pleosporales</taxon>
        <taxon>Massarineae</taxon>
        <taxon>Didymosphaeriaceae</taxon>
        <taxon>Paraphaeosphaeria</taxon>
    </lineage>
</organism>
<keyword evidence="3 6" id="KW-1133">Transmembrane helix</keyword>
<dbReference type="InParanoid" id="A0A177C2D0"/>
<dbReference type="PANTHER" id="PTHR33048:SF55">
    <property type="entry name" value="INTEGRAL MEMBRANE PROTEIN"/>
    <property type="match status" value="1"/>
</dbReference>
<gene>
    <name evidence="8" type="ORF">CC84DRAFT_1055286</name>
</gene>
<feature type="transmembrane region" description="Helical" evidence="6">
    <location>
        <begin position="171"/>
        <end position="191"/>
    </location>
</feature>
<dbReference type="GeneID" id="28757018"/>
<keyword evidence="4 6" id="KW-0472">Membrane</keyword>
<proteinExistence type="inferred from homology"/>
<evidence type="ECO:0000256" key="6">
    <source>
        <dbReference type="SAM" id="Phobius"/>
    </source>
</evidence>